<dbReference type="Gene3D" id="1.25.40.10">
    <property type="entry name" value="Tetratricopeptide repeat domain"/>
    <property type="match status" value="1"/>
</dbReference>
<dbReference type="PANTHER" id="PTHR14485:SF3">
    <property type="entry name" value="TETRATRICOPEPTIDE REPEAT PROTEIN 23"/>
    <property type="match status" value="1"/>
</dbReference>
<sequence>MRCIALSRICYGDHHWKMAEAHVNLAQGYLQFKGFSLQAQQHAEKVKEILLASSPIPSSDSEQRMDILKCSVATFHTLRRSLTALHKYSFSRNLIKTQELLEELLQNDHMPQDKWYVWILLLKTFFKNPCQKRSEDAILCYQKALSYIERSKGEINLECIPVHKKMAGVAQVLGDHATAIQHLVKVKKVSVSFKLNCFLVYFPSSGEAAETAHLVAQAAVASKQSEHKGECLLKYFQESMNAFKEAEGLESAKCLGAVDDFCQFLIATGQQEVLILRTHTNKAKISLFGYLSLEVAETYWLLGGTELAQGHTHLAYKKLKKVLKFQNSRKLSLPHSLSRYSPAVEISASHSALPACPSSDLQVSSLSMSIQLMILLLNLPYSSVFYKVNIFC</sequence>
<reference evidence="1" key="1">
    <citation type="submission" date="2025-08" db="UniProtKB">
        <authorList>
            <consortium name="Ensembl"/>
        </authorList>
    </citation>
    <scope>IDENTIFICATION</scope>
</reference>
<keyword evidence="2" id="KW-1185">Reference proteome</keyword>
<evidence type="ECO:0000313" key="1">
    <source>
        <dbReference type="Ensembl" id="ENSCABP00000028549.1"/>
    </source>
</evidence>
<dbReference type="InterPro" id="IPR042621">
    <property type="entry name" value="TTC23/TTC23L"/>
</dbReference>
<accession>A0A8C0JAB9</accession>
<dbReference type="PANTHER" id="PTHR14485">
    <property type="entry name" value="TETRATRICOPEPTIDE REPEAT PROTEIN 23"/>
    <property type="match status" value="1"/>
</dbReference>
<dbReference type="SUPFAM" id="SSF48452">
    <property type="entry name" value="TPR-like"/>
    <property type="match status" value="1"/>
</dbReference>
<dbReference type="Proteomes" id="UP000694404">
    <property type="component" value="Unplaced"/>
</dbReference>
<dbReference type="OMA" id="VYKDMAA"/>
<reference evidence="1" key="2">
    <citation type="submission" date="2025-09" db="UniProtKB">
        <authorList>
            <consortium name="Ensembl"/>
        </authorList>
    </citation>
    <scope>IDENTIFICATION</scope>
</reference>
<proteinExistence type="predicted"/>
<name>A0A8C0JAB9_CHEAB</name>
<dbReference type="GeneTree" id="ENSGT00530000063847"/>
<protein>
    <submittedName>
        <fullName evidence="1">Tetratricopeptide repeat domain 23</fullName>
    </submittedName>
</protein>
<gene>
    <name evidence="1" type="primary">TTC23</name>
</gene>
<dbReference type="AlphaFoldDB" id="A0A8C0JAB9"/>
<dbReference type="InterPro" id="IPR011990">
    <property type="entry name" value="TPR-like_helical_dom_sf"/>
</dbReference>
<dbReference type="Ensembl" id="ENSCABT00000031290.1">
    <property type="protein sequence ID" value="ENSCABP00000028549.1"/>
    <property type="gene ID" value="ENSCABG00000020976.1"/>
</dbReference>
<organism evidence="1 2">
    <name type="scientific">Chelonoidis abingdonii</name>
    <name type="common">Abingdon island giant tortoise</name>
    <name type="synonym">Testudo abingdonii</name>
    <dbReference type="NCBI Taxonomy" id="106734"/>
    <lineage>
        <taxon>Eukaryota</taxon>
        <taxon>Metazoa</taxon>
        <taxon>Chordata</taxon>
        <taxon>Craniata</taxon>
        <taxon>Vertebrata</taxon>
        <taxon>Euteleostomi</taxon>
        <taxon>Archelosauria</taxon>
        <taxon>Testudinata</taxon>
        <taxon>Testudines</taxon>
        <taxon>Cryptodira</taxon>
        <taxon>Durocryptodira</taxon>
        <taxon>Testudinoidea</taxon>
        <taxon>Testudinidae</taxon>
        <taxon>Chelonoidis</taxon>
    </lineage>
</organism>
<evidence type="ECO:0000313" key="2">
    <source>
        <dbReference type="Proteomes" id="UP000694404"/>
    </source>
</evidence>